<keyword evidence="3" id="KW-1185">Reference proteome</keyword>
<comment type="caution">
    <text evidence="2">The sequence shown here is derived from an EMBL/GenBank/DDBJ whole genome shotgun (WGS) entry which is preliminary data.</text>
</comment>
<reference evidence="3" key="1">
    <citation type="submission" date="2019-06" db="EMBL/GenBank/DDBJ databases">
        <title>Gordonia isolated from sludge of a wastewater treatment plant.</title>
        <authorList>
            <person name="Tamura T."/>
            <person name="Aoyama K."/>
            <person name="Kang Y."/>
            <person name="Saito S."/>
            <person name="Akiyama N."/>
            <person name="Yazawa K."/>
            <person name="Gonoi T."/>
            <person name="Mikami Y."/>
        </authorList>
    </citation>
    <scope>NUCLEOTIDE SEQUENCE [LARGE SCALE GENOMIC DNA]</scope>
    <source>
        <strain evidence="3">NBRC 107697</strain>
    </source>
</reference>
<keyword evidence="1" id="KW-0732">Signal</keyword>
<evidence type="ECO:0000313" key="3">
    <source>
        <dbReference type="Proteomes" id="UP000444980"/>
    </source>
</evidence>
<feature type="signal peptide" evidence="1">
    <location>
        <begin position="1"/>
        <end position="30"/>
    </location>
</feature>
<accession>A0A7M3STT1</accession>
<feature type="chain" id="PRO_5029686691" evidence="1">
    <location>
        <begin position="31"/>
        <end position="176"/>
    </location>
</feature>
<name>A0A7M3STT1_9ACTN</name>
<dbReference type="Proteomes" id="UP000444980">
    <property type="component" value="Unassembled WGS sequence"/>
</dbReference>
<organism evidence="2 3">
    <name type="scientific">Gordonia crocea</name>
    <dbReference type="NCBI Taxonomy" id="589162"/>
    <lineage>
        <taxon>Bacteria</taxon>
        <taxon>Bacillati</taxon>
        <taxon>Actinomycetota</taxon>
        <taxon>Actinomycetes</taxon>
        <taxon>Mycobacteriales</taxon>
        <taxon>Gordoniaceae</taxon>
        <taxon>Gordonia</taxon>
    </lineage>
</organism>
<dbReference type="EMBL" id="BJOU01000001">
    <property type="protein sequence ID" value="GED96055.1"/>
    <property type="molecule type" value="Genomic_DNA"/>
</dbReference>
<sequence>MYLRTRLLLAALFAAILGLLGVATPAPSQARPDYGNLKRAPCPHCPKIKPPYLRPAVSFTAWMPAAFDQATEYGSGYGGPVKVGYGWDDGAITTVTGASPLRKTALAPTNNATFYLRVYVQRGVTYRTGGGTSNLWYPGCQTKIGGKVVDTRKPSPAPDRKIGEYATCTAYAHQAG</sequence>
<proteinExistence type="predicted"/>
<dbReference type="AlphaFoldDB" id="A0A7M3STT1"/>
<gene>
    <name evidence="2" type="ORF">nbrc107697_00940</name>
</gene>
<evidence type="ECO:0000313" key="2">
    <source>
        <dbReference type="EMBL" id="GED96055.1"/>
    </source>
</evidence>
<protein>
    <submittedName>
        <fullName evidence="2">Uncharacterized protein</fullName>
    </submittedName>
</protein>
<evidence type="ECO:0000256" key="1">
    <source>
        <dbReference type="SAM" id="SignalP"/>
    </source>
</evidence>